<evidence type="ECO:0000256" key="6">
    <source>
        <dbReference type="ARBA" id="ARBA00023136"/>
    </source>
</evidence>
<keyword evidence="3 8" id="KW-0812">Transmembrane</keyword>
<dbReference type="PANTHER" id="PTHR13533:SF32">
    <property type="entry name" value="PROTEIN TRICHOME BIREFRINGENCE-LIKE 14"/>
    <property type="match status" value="1"/>
</dbReference>
<dbReference type="FunCoup" id="A0A061GL42">
    <property type="interactions" value="1298"/>
</dbReference>
<feature type="compositionally biased region" description="Basic and acidic residues" evidence="7">
    <location>
        <begin position="168"/>
        <end position="187"/>
    </location>
</feature>
<dbReference type="InterPro" id="IPR025846">
    <property type="entry name" value="TBL_N"/>
</dbReference>
<dbReference type="Gramene" id="EOY30231">
    <property type="protein sequence ID" value="EOY30231"/>
    <property type="gene ID" value="TCM_037506"/>
</dbReference>
<dbReference type="EMBL" id="CM001887">
    <property type="protein sequence ID" value="EOY30231.1"/>
    <property type="molecule type" value="Genomic_DNA"/>
</dbReference>
<dbReference type="eggNOG" id="ENOG502QRJ5">
    <property type="taxonomic scope" value="Eukaryota"/>
</dbReference>
<dbReference type="AlphaFoldDB" id="A0A061GL42"/>
<evidence type="ECO:0000256" key="5">
    <source>
        <dbReference type="ARBA" id="ARBA00022989"/>
    </source>
</evidence>
<keyword evidence="5 8" id="KW-1133">Transmembrane helix</keyword>
<feature type="transmembrane region" description="Helical" evidence="8">
    <location>
        <begin position="12"/>
        <end position="27"/>
    </location>
</feature>
<dbReference type="GO" id="GO:0016407">
    <property type="term" value="F:acetyltransferase activity"/>
    <property type="evidence" value="ECO:0000318"/>
    <property type="project" value="GO_Central"/>
</dbReference>
<dbReference type="HOGENOM" id="CLU_020953_8_2_1"/>
<evidence type="ECO:0000259" key="10">
    <source>
        <dbReference type="Pfam" id="PF14416"/>
    </source>
</evidence>
<dbReference type="GO" id="GO:0009834">
    <property type="term" value="P:plant-type secondary cell wall biogenesis"/>
    <property type="evidence" value="ECO:0000318"/>
    <property type="project" value="GO_Central"/>
</dbReference>
<evidence type="ECO:0000256" key="7">
    <source>
        <dbReference type="SAM" id="MobiDB-lite"/>
    </source>
</evidence>
<dbReference type="GO" id="GO:0005794">
    <property type="term" value="C:Golgi apparatus"/>
    <property type="evidence" value="ECO:0000318"/>
    <property type="project" value="GO_Central"/>
</dbReference>
<dbReference type="OMA" id="PRDCEME"/>
<dbReference type="Pfam" id="PF13839">
    <property type="entry name" value="PC-Esterase"/>
    <property type="match status" value="1"/>
</dbReference>
<dbReference type="GO" id="GO:0045492">
    <property type="term" value="P:xylan biosynthetic process"/>
    <property type="evidence" value="ECO:0000318"/>
    <property type="project" value="GO_Central"/>
</dbReference>
<evidence type="ECO:0000256" key="2">
    <source>
        <dbReference type="ARBA" id="ARBA00007727"/>
    </source>
</evidence>
<dbReference type="STRING" id="3641.A0A061GL42"/>
<evidence type="ECO:0000256" key="8">
    <source>
        <dbReference type="SAM" id="Phobius"/>
    </source>
</evidence>
<dbReference type="GO" id="GO:0016020">
    <property type="term" value="C:membrane"/>
    <property type="evidence" value="ECO:0007669"/>
    <property type="project" value="UniProtKB-SubCell"/>
</dbReference>
<dbReference type="InterPro" id="IPR026057">
    <property type="entry name" value="TBL_C"/>
</dbReference>
<keyword evidence="4" id="KW-0735">Signal-anchor</keyword>
<accession>A0A061GL42</accession>
<evidence type="ECO:0000256" key="3">
    <source>
        <dbReference type="ARBA" id="ARBA00022692"/>
    </source>
</evidence>
<comment type="subcellular location">
    <subcellularLocation>
        <location evidence="1">Membrane</location>
        <topology evidence="1">Single-pass membrane protein</topology>
    </subcellularLocation>
</comment>
<keyword evidence="6 8" id="KW-0472">Membrane</keyword>
<evidence type="ECO:0000259" key="9">
    <source>
        <dbReference type="Pfam" id="PF13839"/>
    </source>
</evidence>
<feature type="domain" description="Trichome birefringence-like C-terminal" evidence="9">
    <location>
        <begin position="278"/>
        <end position="560"/>
    </location>
</feature>
<gene>
    <name evidence="11" type="ORF">TCM_037506</name>
</gene>
<feature type="region of interest" description="Disordered" evidence="7">
    <location>
        <begin position="144"/>
        <end position="196"/>
    </location>
</feature>
<reference evidence="11 12" key="1">
    <citation type="journal article" date="2013" name="Genome Biol.">
        <title>The genome sequence of the most widely cultivated cacao type and its use to identify candidate genes regulating pod color.</title>
        <authorList>
            <person name="Motamayor J.C."/>
            <person name="Mockaitis K."/>
            <person name="Schmutz J."/>
            <person name="Haiminen N."/>
            <person name="Iii D.L."/>
            <person name="Cornejo O."/>
            <person name="Findley S.D."/>
            <person name="Zheng P."/>
            <person name="Utro F."/>
            <person name="Royaert S."/>
            <person name="Saski C."/>
            <person name="Jenkins J."/>
            <person name="Podicheti R."/>
            <person name="Zhao M."/>
            <person name="Scheffler B.E."/>
            <person name="Stack J.C."/>
            <person name="Feltus F.A."/>
            <person name="Mustiga G.M."/>
            <person name="Amores F."/>
            <person name="Phillips W."/>
            <person name="Marelli J.P."/>
            <person name="May G.D."/>
            <person name="Shapiro H."/>
            <person name="Ma J."/>
            <person name="Bustamante C.D."/>
            <person name="Schnell R.J."/>
            <person name="Main D."/>
            <person name="Gilbert D."/>
            <person name="Parida L."/>
            <person name="Kuhn D.N."/>
        </authorList>
    </citation>
    <scope>NUCLEOTIDE SEQUENCE [LARGE SCALE GENOMIC DNA]</scope>
    <source>
        <strain evidence="12">cv. Matina 1-6</strain>
    </source>
</reference>
<evidence type="ECO:0000313" key="12">
    <source>
        <dbReference type="Proteomes" id="UP000026915"/>
    </source>
</evidence>
<feature type="compositionally biased region" description="Polar residues" evidence="7">
    <location>
        <begin position="152"/>
        <end position="162"/>
    </location>
</feature>
<evidence type="ECO:0000256" key="1">
    <source>
        <dbReference type="ARBA" id="ARBA00004167"/>
    </source>
</evidence>
<feature type="domain" description="Trichome birefringence-like N-terminal" evidence="10">
    <location>
        <begin position="222"/>
        <end position="275"/>
    </location>
</feature>
<evidence type="ECO:0000256" key="4">
    <source>
        <dbReference type="ARBA" id="ARBA00022968"/>
    </source>
</evidence>
<dbReference type="InParanoid" id="A0A061GL42"/>
<feature type="transmembrane region" description="Helical" evidence="8">
    <location>
        <begin position="82"/>
        <end position="99"/>
    </location>
</feature>
<dbReference type="PANTHER" id="PTHR13533">
    <property type="entry name" value="N-ACETYLNEURAMINATE 9-O-ACETYLTRANSFERASE"/>
    <property type="match status" value="1"/>
</dbReference>
<sequence length="562" mass="64633">MPTRPMSHKPPFFPLLFYFFYLLILLPHSPFYFIFQFLCGSSSFITIKIIKRKTKNIRFFQIFMRFRMKGGPYRLRWRGKELSLILIVLVCATILVWTWDRSPVLTSSLPSKNQLLQLSPEHKSHVREDISTSIQREVINNEEEHHVDKMPSTDTAESSSEFETFPIQKKEEETEKHKYSPKREKTGVVKSGSSSTQIEETNNVILGEKASEQEDKKVENQACNYAKGKWVIDDRRPLYSGFGCKQWLAPMWACRLMQRQDFAFEKLRWQPKDCEMEEFEGSKFFKRMQDKTLAFVGDSLGRQQFQSLMCMITAGKDSPNVQDVGKEYGLVIPPGGKRPNGWAYRFPSTNTTVLYYWSASLCDLEPLNVRDPHTEYAMHLDRPPAFLRQFLHKIDVLVLNTGHHWNRGKLKANRWVMYVGGVPNNNRKIADMGGAKNFTIHSTIKWINSQLPKHPHLKAFYRSISPRHFVNGDWNTGGSCDNTSPMSIGKEVLQEESSDYSAASAVRGTGVELLDVTALSQVRDEGHISRFSITASPGVQDCLHWCLPGVPDTWNEILFAQI</sequence>
<protein>
    <submittedName>
        <fullName evidence="11">Trichome birefringence-like 16</fullName>
    </submittedName>
</protein>
<dbReference type="Proteomes" id="UP000026915">
    <property type="component" value="Chromosome 9"/>
</dbReference>
<evidence type="ECO:0000313" key="11">
    <source>
        <dbReference type="EMBL" id="EOY30231.1"/>
    </source>
</evidence>
<organism evidence="11 12">
    <name type="scientific">Theobroma cacao</name>
    <name type="common">Cacao</name>
    <name type="synonym">Cocoa</name>
    <dbReference type="NCBI Taxonomy" id="3641"/>
    <lineage>
        <taxon>Eukaryota</taxon>
        <taxon>Viridiplantae</taxon>
        <taxon>Streptophyta</taxon>
        <taxon>Embryophyta</taxon>
        <taxon>Tracheophyta</taxon>
        <taxon>Spermatophyta</taxon>
        <taxon>Magnoliopsida</taxon>
        <taxon>eudicotyledons</taxon>
        <taxon>Gunneridae</taxon>
        <taxon>Pentapetalae</taxon>
        <taxon>rosids</taxon>
        <taxon>malvids</taxon>
        <taxon>Malvales</taxon>
        <taxon>Malvaceae</taxon>
        <taxon>Byttnerioideae</taxon>
        <taxon>Theobroma</taxon>
    </lineage>
</organism>
<dbReference type="GO" id="GO:0010411">
    <property type="term" value="P:xyloglucan metabolic process"/>
    <property type="evidence" value="ECO:0000318"/>
    <property type="project" value="GO_Central"/>
</dbReference>
<comment type="similarity">
    <text evidence="2">Belongs to the PC-esterase family. TBL subfamily.</text>
</comment>
<name>A0A061GL42_THECC</name>
<proteinExistence type="inferred from homology"/>
<dbReference type="Pfam" id="PF14416">
    <property type="entry name" value="PMR5N"/>
    <property type="match status" value="1"/>
</dbReference>
<keyword evidence="12" id="KW-1185">Reference proteome</keyword>